<keyword evidence="5" id="KW-1185">Reference proteome</keyword>
<dbReference type="PANTHER" id="PTHR47245:SF2">
    <property type="entry name" value="PEPTIDYL-PROLYL CIS-TRANS ISOMERASE HP_0175-RELATED"/>
    <property type="match status" value="1"/>
</dbReference>
<feature type="chain" id="PRO_5007915280" evidence="2">
    <location>
        <begin position="19"/>
        <end position="660"/>
    </location>
</feature>
<evidence type="ECO:0000313" key="5">
    <source>
        <dbReference type="Proteomes" id="UP000007519"/>
    </source>
</evidence>
<dbReference type="Gene3D" id="3.10.50.40">
    <property type="match status" value="2"/>
</dbReference>
<accession>H6LAH2</accession>
<evidence type="ECO:0000256" key="1">
    <source>
        <dbReference type="PROSITE-ProRule" id="PRU00278"/>
    </source>
</evidence>
<dbReference type="GO" id="GO:0003755">
    <property type="term" value="F:peptidyl-prolyl cis-trans isomerase activity"/>
    <property type="evidence" value="ECO:0007669"/>
    <property type="project" value="UniProtKB-KW"/>
</dbReference>
<reference evidence="4 5" key="1">
    <citation type="journal article" date="2012" name="Stand. Genomic Sci.">
        <title>Complete genome sequencing and analysis of Saprospira grandis str. Lewin, a predatory marine bacterium.</title>
        <authorList>
            <person name="Saw J.H."/>
            <person name="Yuryev A."/>
            <person name="Kanbe M."/>
            <person name="Hou S."/>
            <person name="Young A.G."/>
            <person name="Aizawa S."/>
            <person name="Alam M."/>
        </authorList>
    </citation>
    <scope>NUCLEOTIDE SEQUENCE [LARGE SCALE GENOMIC DNA]</scope>
    <source>
        <strain evidence="4 5">Lewin</strain>
    </source>
</reference>
<dbReference type="KEGG" id="sgn:SGRA_2837"/>
<dbReference type="InterPro" id="IPR050245">
    <property type="entry name" value="PrsA_foldase"/>
</dbReference>
<dbReference type="STRING" id="984262.SGRA_2837"/>
<dbReference type="InterPro" id="IPR046357">
    <property type="entry name" value="PPIase_dom_sf"/>
</dbReference>
<dbReference type="InterPro" id="IPR000297">
    <property type="entry name" value="PPIase_PpiC"/>
</dbReference>
<feature type="signal peptide" evidence="2">
    <location>
        <begin position="1"/>
        <end position="18"/>
    </location>
</feature>
<dbReference type="PROSITE" id="PS50198">
    <property type="entry name" value="PPIC_PPIASE_2"/>
    <property type="match status" value="2"/>
</dbReference>
<dbReference type="PANTHER" id="PTHR47245">
    <property type="entry name" value="PEPTIDYLPROLYL ISOMERASE"/>
    <property type="match status" value="1"/>
</dbReference>
<keyword evidence="2" id="KW-0732">Signal</keyword>
<feature type="domain" description="PpiC" evidence="3">
    <location>
        <begin position="234"/>
        <end position="335"/>
    </location>
</feature>
<name>H6LAH2_SAPGL</name>
<dbReference type="EMBL" id="CP002831">
    <property type="protein sequence ID" value="AFC25565.1"/>
    <property type="molecule type" value="Genomic_DNA"/>
</dbReference>
<feature type="domain" description="PpiC" evidence="3">
    <location>
        <begin position="128"/>
        <end position="229"/>
    </location>
</feature>
<proteinExistence type="predicted"/>
<evidence type="ECO:0000313" key="4">
    <source>
        <dbReference type="EMBL" id="AFC25565.1"/>
    </source>
</evidence>
<evidence type="ECO:0000256" key="2">
    <source>
        <dbReference type="SAM" id="SignalP"/>
    </source>
</evidence>
<gene>
    <name evidence="4" type="primary">surA</name>
    <name evidence="4" type="ordered locus">SGRA_2837</name>
</gene>
<dbReference type="HOGENOM" id="CLU_019451_0_0_10"/>
<dbReference type="SUPFAM" id="SSF54534">
    <property type="entry name" value="FKBP-like"/>
    <property type="match status" value="2"/>
</dbReference>
<organism evidence="4 5">
    <name type="scientific">Saprospira grandis (strain Lewin)</name>
    <dbReference type="NCBI Taxonomy" id="984262"/>
    <lineage>
        <taxon>Bacteria</taxon>
        <taxon>Pseudomonadati</taxon>
        <taxon>Bacteroidota</taxon>
        <taxon>Saprospiria</taxon>
        <taxon>Saprospirales</taxon>
        <taxon>Saprospiraceae</taxon>
        <taxon>Saprospira</taxon>
    </lineage>
</organism>
<keyword evidence="1 4" id="KW-0413">Isomerase</keyword>
<dbReference type="Pfam" id="PF13145">
    <property type="entry name" value="Rotamase_2"/>
    <property type="match status" value="1"/>
</dbReference>
<dbReference type="eggNOG" id="COG0760">
    <property type="taxonomic scope" value="Bacteria"/>
</dbReference>
<dbReference type="EC" id="5.2.1.8" evidence="4"/>
<protein>
    <submittedName>
        <fullName evidence="4">PpiC-type peptidyl-prolyl cis-trans isomerase</fullName>
        <ecNumber evidence="4">5.2.1.8</ecNumber>
    </submittedName>
</protein>
<sequence>MHSIMAFCLFFLAGQVWAHQPNSGVRSSEDDPILFTVKGVEVRLSEFTYIYDKTNGDKADYSKKSLEEYLDLYINFKLQVVKGQEMGLDKKPEVLREQNQYKRQLSSSYLTDREITEKLVKEAFDRAQEDRRFSQIFIKLGENAEETAVKEAYARMKKVQQEVTAENFEAMVSKYSEDSYSKGKKGDLGFFTVLQLPYALENALYSTKKGAVSEIVRSKYGLHLLKVTEVRPAYGQIQLAHILIRPKKEGGEEKAKAKIDSLHGVLKAGQATFAELAAKYSQDNSSKTRAGIIGWVGINQFDAAFENAAFGLPKDGVYGEPVKSESGWHILRRVKSMDKSSYPQMKAELTTKVKRDPRFKLVETSLVNKIKEEAGYQLDEKVYAEVIAALRQDQAFIQGRWTPKPELLKNEKVVFTLGNLNATVKELIQMAQRSPNERFAMRPRRHEDALERVLDKLVAQKSLAYEETRLEEKYPEFKALLREYEEGILLFEVKKQLIWDKASNDEEGLKAFYESHKEDYQWNERAKVTFYTLRSVDKKEIKKLRKKAKKKTAKEVMELFNADKALVQTTEATYEKGRNAEVDAIKWKARKMNKGYTKDGSYYFIKIEEVIPASNKSLDEARGYVVADFQDQLEKDLILSLRKEYEIKINKEVLDKIVKK</sequence>
<dbReference type="Pfam" id="PF00639">
    <property type="entry name" value="Rotamase"/>
    <property type="match status" value="2"/>
</dbReference>
<evidence type="ECO:0000259" key="3">
    <source>
        <dbReference type="PROSITE" id="PS50198"/>
    </source>
</evidence>
<dbReference type="Proteomes" id="UP000007519">
    <property type="component" value="Chromosome"/>
</dbReference>
<dbReference type="AlphaFoldDB" id="H6LAH2"/>
<keyword evidence="1" id="KW-0697">Rotamase</keyword>